<dbReference type="Proteomes" id="UP000050360">
    <property type="component" value="Unassembled WGS sequence"/>
</dbReference>
<keyword evidence="1" id="KW-0472">Membrane</keyword>
<gene>
    <name evidence="2" type="ORF">MPEBLZ_02758</name>
</gene>
<proteinExistence type="predicted"/>
<feature type="transmembrane region" description="Helical" evidence="1">
    <location>
        <begin position="101"/>
        <end position="125"/>
    </location>
</feature>
<dbReference type="EMBL" id="LKCM01000210">
    <property type="protein sequence ID" value="KPQ42694.1"/>
    <property type="molecule type" value="Genomic_DNA"/>
</dbReference>
<sequence>MPNWAIHLIVPFLALIMVGRKKDYKYILLLLPLAVLPDIDTFATEHRALLHNIFIPAILFYPVYNQMAFIDASIEMSKTNQLLWIFDYGFSSYSENWKTGYGYISDSVGTGSLVFVLAAGVWAAYRNRIFGKENE</sequence>
<organism evidence="2 3">
    <name type="scientific">Candidatus Methanoperedens nitratireducens</name>
    <dbReference type="NCBI Taxonomy" id="1392998"/>
    <lineage>
        <taxon>Archaea</taxon>
        <taxon>Methanobacteriati</taxon>
        <taxon>Methanobacteriota</taxon>
        <taxon>Stenosarchaea group</taxon>
        <taxon>Methanomicrobia</taxon>
        <taxon>Methanosarcinales</taxon>
        <taxon>ANME-2 cluster</taxon>
        <taxon>Candidatus Methanoperedentaceae</taxon>
        <taxon>Candidatus Methanoperedens</taxon>
    </lineage>
</organism>
<protein>
    <submittedName>
        <fullName evidence="2">Uncharacterized protein</fullName>
    </submittedName>
</protein>
<evidence type="ECO:0000313" key="3">
    <source>
        <dbReference type="Proteomes" id="UP000050360"/>
    </source>
</evidence>
<accession>A0A0P7ZGC2</accession>
<reference evidence="2 3" key="1">
    <citation type="submission" date="2015-09" db="EMBL/GenBank/DDBJ databases">
        <title>A metagenomics-based metabolic model of nitrate-dependent anaerobic oxidation of methane by Methanoperedens-like archaea.</title>
        <authorList>
            <person name="Arshad A."/>
            <person name="Speth D.R."/>
            <person name="De Graaf R.M."/>
            <person name="Op Den Camp H.J."/>
            <person name="Jetten M.S."/>
            <person name="Welte C.U."/>
        </authorList>
    </citation>
    <scope>NUCLEOTIDE SEQUENCE [LARGE SCALE GENOMIC DNA]</scope>
</reference>
<comment type="caution">
    <text evidence="2">The sequence shown here is derived from an EMBL/GenBank/DDBJ whole genome shotgun (WGS) entry which is preliminary data.</text>
</comment>
<evidence type="ECO:0000256" key="1">
    <source>
        <dbReference type="SAM" id="Phobius"/>
    </source>
</evidence>
<dbReference type="AlphaFoldDB" id="A0A0P7ZGC2"/>
<name>A0A0P7ZGC2_9EURY</name>
<evidence type="ECO:0000313" key="2">
    <source>
        <dbReference type="EMBL" id="KPQ42694.1"/>
    </source>
</evidence>
<keyword evidence="1" id="KW-1133">Transmembrane helix</keyword>
<keyword evidence="1" id="KW-0812">Transmembrane</keyword>